<dbReference type="STRING" id="1798492.A3C89_01455"/>
<name>A0A1F6DCL9_9BACT</name>
<dbReference type="Proteomes" id="UP000178794">
    <property type="component" value="Unassembled WGS sequence"/>
</dbReference>
<dbReference type="Pfam" id="PF05618">
    <property type="entry name" value="Zn_protease"/>
    <property type="match status" value="1"/>
</dbReference>
<dbReference type="InterPro" id="IPR021109">
    <property type="entry name" value="Peptidase_aspartic_dom_sf"/>
</dbReference>
<evidence type="ECO:0000313" key="2">
    <source>
        <dbReference type="EMBL" id="OGG59057.1"/>
    </source>
</evidence>
<evidence type="ECO:0000313" key="3">
    <source>
        <dbReference type="Proteomes" id="UP000178794"/>
    </source>
</evidence>
<sequence>MHTATLPILGRTAHVSIPALGLHDSIARVDTGAFGGALHAKVHGVIEEKGKRYLRFSVFDGVHPGTTERIFQIETFTQKRVRSAHGQVEMRYKIPLTLVINGQSVTTEVGITDRSTMKHSFLLGRAAIAGNFLIDVSKEI</sequence>
<gene>
    <name evidence="2" type="ORF">A3C89_01455</name>
</gene>
<feature type="domain" description="Retropepsin-like aspartic endopeptidase" evidence="1">
    <location>
        <begin position="8"/>
        <end position="139"/>
    </location>
</feature>
<comment type="caution">
    <text evidence="2">The sequence shown here is derived from an EMBL/GenBank/DDBJ whole genome shotgun (WGS) entry which is preliminary data.</text>
</comment>
<dbReference type="AlphaFoldDB" id="A0A1F6DCL9"/>
<dbReference type="Gene3D" id="2.40.70.10">
    <property type="entry name" value="Acid Proteases"/>
    <property type="match status" value="1"/>
</dbReference>
<organism evidence="2 3">
    <name type="scientific">Candidatus Kaiserbacteria bacterium RIFCSPHIGHO2_02_FULL_50_50</name>
    <dbReference type="NCBI Taxonomy" id="1798492"/>
    <lineage>
        <taxon>Bacteria</taxon>
        <taxon>Candidatus Kaiseribacteriota</taxon>
    </lineage>
</organism>
<dbReference type="SUPFAM" id="SSF50630">
    <property type="entry name" value="Acid proteases"/>
    <property type="match status" value="1"/>
</dbReference>
<dbReference type="InterPro" id="IPR008503">
    <property type="entry name" value="Asp_endopeptidase"/>
</dbReference>
<protein>
    <recommendedName>
        <fullName evidence="1">Retropepsin-like aspartic endopeptidase domain-containing protein</fullName>
    </recommendedName>
</protein>
<dbReference type="PANTHER" id="PTHR38037:SF2">
    <property type="entry name" value="ATP-DEPENDENT ZINC PROTEASE DOMAIN-CONTAINING PROTEIN-RELATED"/>
    <property type="match status" value="1"/>
</dbReference>
<proteinExistence type="predicted"/>
<dbReference type="EMBL" id="MFLF01000020">
    <property type="protein sequence ID" value="OGG59057.1"/>
    <property type="molecule type" value="Genomic_DNA"/>
</dbReference>
<reference evidence="2 3" key="1">
    <citation type="journal article" date="2016" name="Nat. Commun.">
        <title>Thousands of microbial genomes shed light on interconnected biogeochemical processes in an aquifer system.</title>
        <authorList>
            <person name="Anantharaman K."/>
            <person name="Brown C.T."/>
            <person name="Hug L.A."/>
            <person name="Sharon I."/>
            <person name="Castelle C.J."/>
            <person name="Probst A.J."/>
            <person name="Thomas B.C."/>
            <person name="Singh A."/>
            <person name="Wilkins M.J."/>
            <person name="Karaoz U."/>
            <person name="Brodie E.L."/>
            <person name="Williams K.H."/>
            <person name="Hubbard S.S."/>
            <person name="Banfield J.F."/>
        </authorList>
    </citation>
    <scope>NUCLEOTIDE SEQUENCE [LARGE SCALE GENOMIC DNA]</scope>
</reference>
<evidence type="ECO:0000259" key="1">
    <source>
        <dbReference type="Pfam" id="PF05618"/>
    </source>
</evidence>
<dbReference type="PANTHER" id="PTHR38037">
    <property type="entry name" value="ZN_PROTEASE DOMAIN-CONTAINING PROTEIN"/>
    <property type="match status" value="1"/>
</dbReference>
<accession>A0A1F6DCL9</accession>